<name>A0ABT6AWW0_9BURK</name>
<dbReference type="EMBL" id="JARJLM010000484">
    <property type="protein sequence ID" value="MDF3837110.1"/>
    <property type="molecule type" value="Genomic_DNA"/>
</dbReference>
<sequence>MTMTKGRIERSGKIHFGDASLAVWEEGLRAARDAGGYKAEQAWERDFKRDVFARIVQQLNRLGWTVGPQTYIFTGNNSRYCTKGDLQADLKVCGRHIEFDMFQNVNAPERPDHGGRYQRDQEKHMPYVMRLEMERTRSRIRNYLCNVFIGYEFQPPDISSPNPDPLAYFNDSWDGEYEKRRGIHRFKRGADGWPSDDEISSWSRKDKDGALLNHGDVRWMRDSKGRLLRGRVYGGINGMWLFVYGPGQRDHTHKNANTFFTYRAGETPRKLVHSDVRRKRLEHDLQKSVEAMNFERACVLRDVLFPSTPSNVMPAALAKEAA</sequence>
<protein>
    <recommendedName>
        <fullName evidence="3">UVR domain-containing protein</fullName>
    </recommendedName>
</protein>
<evidence type="ECO:0008006" key="3">
    <source>
        <dbReference type="Google" id="ProtNLM"/>
    </source>
</evidence>
<evidence type="ECO:0000313" key="2">
    <source>
        <dbReference type="Proteomes" id="UP001216674"/>
    </source>
</evidence>
<dbReference type="RefSeq" id="WP_276267399.1">
    <property type="nucleotide sequence ID" value="NZ_JARJLM010000484.1"/>
</dbReference>
<keyword evidence="2" id="KW-1185">Reference proteome</keyword>
<accession>A0ABT6AWW0</accession>
<gene>
    <name evidence="1" type="ORF">P3W85_29765</name>
</gene>
<reference evidence="1 2" key="1">
    <citation type="submission" date="2023-03" db="EMBL/GenBank/DDBJ databases">
        <title>Draft assemblies of triclosan tolerant bacteria isolated from returned activated sludge.</title>
        <authorList>
            <person name="Van Hamelsveld S."/>
        </authorList>
    </citation>
    <scope>NUCLEOTIDE SEQUENCE [LARGE SCALE GENOMIC DNA]</scope>
    <source>
        <strain evidence="1 2">GW210010_S58</strain>
    </source>
</reference>
<evidence type="ECO:0000313" key="1">
    <source>
        <dbReference type="EMBL" id="MDF3837110.1"/>
    </source>
</evidence>
<dbReference type="Proteomes" id="UP001216674">
    <property type="component" value="Unassembled WGS sequence"/>
</dbReference>
<organism evidence="1 2">
    <name type="scientific">Cupriavidus basilensis</name>
    <dbReference type="NCBI Taxonomy" id="68895"/>
    <lineage>
        <taxon>Bacteria</taxon>
        <taxon>Pseudomonadati</taxon>
        <taxon>Pseudomonadota</taxon>
        <taxon>Betaproteobacteria</taxon>
        <taxon>Burkholderiales</taxon>
        <taxon>Burkholderiaceae</taxon>
        <taxon>Cupriavidus</taxon>
    </lineage>
</organism>
<proteinExistence type="predicted"/>
<comment type="caution">
    <text evidence="1">The sequence shown here is derived from an EMBL/GenBank/DDBJ whole genome shotgun (WGS) entry which is preliminary data.</text>
</comment>